<feature type="transmembrane region" description="Helical" evidence="6">
    <location>
        <begin position="221"/>
        <end position="237"/>
    </location>
</feature>
<dbReference type="EMBL" id="QJTC01000014">
    <property type="protein sequence ID" value="PYE76281.1"/>
    <property type="molecule type" value="Genomic_DNA"/>
</dbReference>
<evidence type="ECO:0000256" key="4">
    <source>
        <dbReference type="ARBA" id="ARBA00022989"/>
    </source>
</evidence>
<reference evidence="7 8" key="1">
    <citation type="submission" date="2018-06" db="EMBL/GenBank/DDBJ databases">
        <title>Genomic Encyclopedia of Type Strains, Phase III (KMG-III): the genomes of soil and plant-associated and newly described type strains.</title>
        <authorList>
            <person name="Whitman W."/>
        </authorList>
    </citation>
    <scope>NUCLEOTIDE SEQUENCE [LARGE SCALE GENOMIC DNA]</scope>
    <source>
        <strain evidence="7 8">CECT 7646</strain>
    </source>
</reference>
<dbReference type="PANTHER" id="PTHR43370:SF2">
    <property type="entry name" value="ABC TRANSPORTER PERMEASE PROTEIN"/>
    <property type="match status" value="1"/>
</dbReference>
<dbReference type="GO" id="GO:0005886">
    <property type="term" value="C:plasma membrane"/>
    <property type="evidence" value="ECO:0007669"/>
    <property type="project" value="UniProtKB-SubCell"/>
</dbReference>
<dbReference type="CDD" id="cd06580">
    <property type="entry name" value="TM_PBP1_transp_TpRbsC_like"/>
    <property type="match status" value="1"/>
</dbReference>
<dbReference type="InterPro" id="IPR001851">
    <property type="entry name" value="ABC_transp_permease"/>
</dbReference>
<dbReference type="GO" id="GO:0022857">
    <property type="term" value="F:transmembrane transporter activity"/>
    <property type="evidence" value="ECO:0007669"/>
    <property type="project" value="InterPro"/>
</dbReference>
<evidence type="ECO:0000313" key="8">
    <source>
        <dbReference type="Proteomes" id="UP000247540"/>
    </source>
</evidence>
<feature type="transmembrane region" description="Helical" evidence="6">
    <location>
        <begin position="244"/>
        <end position="262"/>
    </location>
</feature>
<evidence type="ECO:0000256" key="6">
    <source>
        <dbReference type="SAM" id="Phobius"/>
    </source>
</evidence>
<protein>
    <submittedName>
        <fullName evidence="7">Nucleoside ABC transporter membrane protein</fullName>
    </submittedName>
</protein>
<keyword evidence="8" id="KW-1185">Reference proteome</keyword>
<feature type="transmembrane region" description="Helical" evidence="6">
    <location>
        <begin position="6"/>
        <end position="30"/>
    </location>
</feature>
<comment type="subcellular location">
    <subcellularLocation>
        <location evidence="1">Cell membrane</location>
        <topology evidence="1">Multi-pass membrane protein</topology>
    </subcellularLocation>
</comment>
<evidence type="ECO:0000256" key="1">
    <source>
        <dbReference type="ARBA" id="ARBA00004651"/>
    </source>
</evidence>
<dbReference type="OrthoDB" id="9792579at2"/>
<evidence type="ECO:0000256" key="2">
    <source>
        <dbReference type="ARBA" id="ARBA00022475"/>
    </source>
</evidence>
<evidence type="ECO:0000256" key="5">
    <source>
        <dbReference type="ARBA" id="ARBA00023136"/>
    </source>
</evidence>
<proteinExistence type="predicted"/>
<keyword evidence="5 6" id="KW-0472">Membrane</keyword>
<dbReference type="Proteomes" id="UP000247540">
    <property type="component" value="Unassembled WGS sequence"/>
</dbReference>
<keyword evidence="3 6" id="KW-0812">Transmembrane</keyword>
<dbReference type="AlphaFoldDB" id="A0A318SKJ0"/>
<organism evidence="7 8">
    <name type="scientific">Xylophilus ampelinus</name>
    <dbReference type="NCBI Taxonomy" id="54067"/>
    <lineage>
        <taxon>Bacteria</taxon>
        <taxon>Pseudomonadati</taxon>
        <taxon>Pseudomonadota</taxon>
        <taxon>Betaproteobacteria</taxon>
        <taxon>Burkholderiales</taxon>
        <taxon>Xylophilus</taxon>
    </lineage>
</organism>
<dbReference type="PANTHER" id="PTHR43370">
    <property type="entry name" value="SUGAR ABC TRANSPORTER INTEGRAL MEMBRANE PROTEIN-RELATED"/>
    <property type="match status" value="1"/>
</dbReference>
<feature type="transmembrane region" description="Helical" evidence="6">
    <location>
        <begin position="42"/>
        <end position="60"/>
    </location>
</feature>
<sequence length="313" mass="31579">MTADQWTVLLAAIFGGALRVGVPFLFVSLGECLTETSGRINLGLEGVLVLSAMAAFGGAWASGSPWTGVLAGACAGGLLATLHGLLCALPRVSDVAVGIALMLLGTGLAFYLGKPLIQPQAAQLPALALGAWSEVPAVRQALLINPLLPLGILMAVAMWWGLARTRAGLLVRLAGDSADAARALGYPVAGARIAATALGGCIAGLGGASLTLFYPGSWNEGISSGQGLIAVALVIFARWSPLRCVGAALIFGGAGAIGPALQSVGIGWGYHLFNTVPYALTLLILVVTCRPGRAVPGQPGELTSAYSTSSSSH</sequence>
<evidence type="ECO:0000256" key="3">
    <source>
        <dbReference type="ARBA" id="ARBA00022692"/>
    </source>
</evidence>
<name>A0A318SKJ0_9BURK</name>
<feature type="transmembrane region" description="Helical" evidence="6">
    <location>
        <begin position="95"/>
        <end position="113"/>
    </location>
</feature>
<comment type="caution">
    <text evidence="7">The sequence shown here is derived from an EMBL/GenBank/DDBJ whole genome shotgun (WGS) entry which is preliminary data.</text>
</comment>
<gene>
    <name evidence="7" type="ORF">DFQ15_11466</name>
</gene>
<dbReference type="Pfam" id="PF02653">
    <property type="entry name" value="BPD_transp_2"/>
    <property type="match status" value="1"/>
</dbReference>
<accession>A0A318SKJ0</accession>
<feature type="transmembrane region" description="Helical" evidence="6">
    <location>
        <begin position="66"/>
        <end position="88"/>
    </location>
</feature>
<feature type="transmembrane region" description="Helical" evidence="6">
    <location>
        <begin position="142"/>
        <end position="162"/>
    </location>
</feature>
<keyword evidence="4 6" id="KW-1133">Transmembrane helix</keyword>
<feature type="transmembrane region" description="Helical" evidence="6">
    <location>
        <begin position="193"/>
        <end position="215"/>
    </location>
</feature>
<evidence type="ECO:0000313" key="7">
    <source>
        <dbReference type="EMBL" id="PYE76281.1"/>
    </source>
</evidence>
<keyword evidence="2" id="KW-1003">Cell membrane</keyword>
<dbReference type="RefSeq" id="WP_110465940.1">
    <property type="nucleotide sequence ID" value="NZ_JAMOFZ010000014.1"/>
</dbReference>